<sequence length="198" mass="21845">MASGFNISTFKARGLTSGGARPSLFEVYLTIPSFVAAATGSDTKFRFTCRAASLPAATVGTVNVPYFGRTIKLAGDRTFADWTVTIMNDEDFIVRAMFEKWSNELNKLQANVRKAYNSENDYKAILNVIQYSKDGVPIRSYDIIGAFPTSVDAITLDWDTTNQIEQFGVTFAYDYWLPTIGSELVNSYYGEAVSPVAS</sequence>
<protein>
    <submittedName>
        <fullName evidence="1">Tail tube protein</fullName>
    </submittedName>
</protein>
<dbReference type="GO" id="GO:0005198">
    <property type="term" value="F:structural molecule activity"/>
    <property type="evidence" value="ECO:0007669"/>
    <property type="project" value="InterPro"/>
</dbReference>
<evidence type="ECO:0000313" key="1">
    <source>
        <dbReference type="EMBL" id="CAB4131345.1"/>
    </source>
</evidence>
<gene>
    <name evidence="1" type="ORF">UFOVP132_64</name>
</gene>
<reference evidence="1" key="1">
    <citation type="submission" date="2020-04" db="EMBL/GenBank/DDBJ databases">
        <authorList>
            <person name="Chiriac C."/>
            <person name="Salcher M."/>
            <person name="Ghai R."/>
            <person name="Kavagutti S V."/>
        </authorList>
    </citation>
    <scope>NUCLEOTIDE SEQUENCE</scope>
</reference>
<accession>A0A6J5LB84</accession>
<organism evidence="1">
    <name type="scientific">uncultured Caudovirales phage</name>
    <dbReference type="NCBI Taxonomy" id="2100421"/>
    <lineage>
        <taxon>Viruses</taxon>
        <taxon>Duplodnaviria</taxon>
        <taxon>Heunggongvirae</taxon>
        <taxon>Uroviricota</taxon>
        <taxon>Caudoviricetes</taxon>
        <taxon>Peduoviridae</taxon>
        <taxon>Maltschvirus</taxon>
        <taxon>Maltschvirus maltsch</taxon>
    </lineage>
</organism>
<dbReference type="Pfam" id="PF06841">
    <property type="entry name" value="Phage_T4_gp19"/>
    <property type="match status" value="1"/>
</dbReference>
<dbReference type="InterPro" id="IPR010667">
    <property type="entry name" value="Phage_T4_Gp19"/>
</dbReference>
<proteinExistence type="predicted"/>
<name>A0A6J5LB84_9CAUD</name>
<dbReference type="EMBL" id="LR796247">
    <property type="protein sequence ID" value="CAB4131345.1"/>
    <property type="molecule type" value="Genomic_DNA"/>
</dbReference>